<sequence>MLFGNSLPAFGSFASRFGPSPSAPSAFARFNPEATSSYIPQYVGGNQPYFGNSYSTQQPFSSPQSTPHFWQSSYNFQNPFNNQYTPNQDFSSFQSHYNPAQPPRGPPGQSSSYYDLNQNFGDDSSEEDEDDSESDDEPIMYTPQTTADTIPQNTMPDTNVNSAHTLPTGPTLISNPYWTPNSGWKESAVQGSASEYCQSAYDTEESGSERYAKSRKDATDRVNEHIDELTENIARLQSSFTSIVSKMEDRATKDPELQKECIDTLLRFKSAHETAKQFQSDTKTALAQSQAEIEALRNMLSLKDAISNIKSSEYITVGDARAAYKTYGSKLKSGVNGEKSRSPFESYFMGNFNNARNEERIPFYTNASSSSTTGQTRAQQTNNGTQQPSFGGNSSAGGPDINNIFSRSNTSTYNPWGSNPSWAQGANPGQFGYGYGGFGTDQYSSPFVPQSSGFSFPFGPQSSSFASPFASAQPQRSQLDDFISSLLRGNSNLAQGANTTLPGLNAQYVPRPQPQQTTASSFGTAPGSTTGTGRYSGGTWGRPGDDAYTTGLRPPT</sequence>
<accession>A0A1B9IBC1</accession>
<reference evidence="3" key="4">
    <citation type="submission" date="2024-02" db="EMBL/GenBank/DDBJ databases">
        <title>Comparative genomics of Cryptococcus and Kwoniella reveals pathogenesis evolution and contrasting modes of karyotype evolution via chromosome fusion or intercentromeric recombination.</title>
        <authorList>
            <person name="Coelho M.A."/>
            <person name="David-Palma M."/>
            <person name="Shea T."/>
            <person name="Bowers K."/>
            <person name="McGinley-Smith S."/>
            <person name="Mohammad A.W."/>
            <person name="Gnirke A."/>
            <person name="Yurkov A.M."/>
            <person name="Nowrousian M."/>
            <person name="Sun S."/>
            <person name="Cuomo C.A."/>
            <person name="Heitman J."/>
        </authorList>
    </citation>
    <scope>NUCLEOTIDE SEQUENCE</scope>
    <source>
        <strain evidence="3">CBS 10737</strain>
    </source>
</reference>
<evidence type="ECO:0000313" key="4">
    <source>
        <dbReference type="Proteomes" id="UP000094020"/>
    </source>
</evidence>
<dbReference type="OrthoDB" id="10636194at2759"/>
<evidence type="ECO:0000256" key="1">
    <source>
        <dbReference type="SAM" id="MobiDB-lite"/>
    </source>
</evidence>
<reference evidence="2" key="3">
    <citation type="submission" date="2016-07" db="EMBL/GenBank/DDBJ databases">
        <title>Evolution of pathogenesis and genome organization in the Tremellales.</title>
        <authorList>
            <person name="Cuomo C."/>
            <person name="Litvintseva A."/>
            <person name="Heitman J."/>
            <person name="Chen Y."/>
            <person name="Sun S."/>
            <person name="Springer D."/>
            <person name="Dromer F."/>
            <person name="Young S."/>
            <person name="Zeng Q."/>
            <person name="Chapman S."/>
            <person name="Gujja S."/>
            <person name="Saif S."/>
            <person name="Birren B."/>
        </authorList>
    </citation>
    <scope>NUCLEOTIDE SEQUENCE</scope>
    <source>
        <strain evidence="2">CBS 10737</strain>
    </source>
</reference>
<keyword evidence="4" id="KW-1185">Reference proteome</keyword>
<evidence type="ECO:0000313" key="3">
    <source>
        <dbReference type="EMBL" id="WWC67403.1"/>
    </source>
</evidence>
<feature type="region of interest" description="Disordered" evidence="1">
    <location>
        <begin position="47"/>
        <end position="154"/>
    </location>
</feature>
<feature type="region of interest" description="Disordered" evidence="1">
    <location>
        <begin position="511"/>
        <end position="556"/>
    </location>
</feature>
<feature type="compositionally biased region" description="Polar residues" evidence="1">
    <location>
        <begin position="365"/>
        <end position="393"/>
    </location>
</feature>
<dbReference type="KEGG" id="kpin:30168382"/>
<feature type="compositionally biased region" description="Acidic residues" evidence="1">
    <location>
        <begin position="123"/>
        <end position="138"/>
    </location>
</feature>
<feature type="compositionally biased region" description="Low complexity" evidence="1">
    <location>
        <begin position="53"/>
        <end position="67"/>
    </location>
</feature>
<feature type="compositionally biased region" description="Polar residues" evidence="1">
    <location>
        <begin position="142"/>
        <end position="154"/>
    </location>
</feature>
<dbReference type="EMBL" id="KI894007">
    <property type="protein sequence ID" value="OCF52717.1"/>
    <property type="molecule type" value="Genomic_DNA"/>
</dbReference>
<evidence type="ECO:0000313" key="2">
    <source>
        <dbReference type="EMBL" id="OCF52717.1"/>
    </source>
</evidence>
<protein>
    <submittedName>
        <fullName evidence="2">Uncharacterized protein</fullName>
    </submittedName>
</protein>
<feature type="compositionally biased region" description="Polar residues" evidence="1">
    <location>
        <begin position="68"/>
        <end position="98"/>
    </location>
</feature>
<organism evidence="2">
    <name type="scientific">Kwoniella pini CBS 10737</name>
    <dbReference type="NCBI Taxonomy" id="1296096"/>
    <lineage>
        <taxon>Eukaryota</taxon>
        <taxon>Fungi</taxon>
        <taxon>Dikarya</taxon>
        <taxon>Basidiomycota</taxon>
        <taxon>Agaricomycotina</taxon>
        <taxon>Tremellomycetes</taxon>
        <taxon>Tremellales</taxon>
        <taxon>Cryptococcaceae</taxon>
        <taxon>Kwoniella</taxon>
    </lineage>
</organism>
<dbReference type="AlphaFoldDB" id="A0A1B9IBC1"/>
<proteinExistence type="predicted"/>
<dbReference type="GeneID" id="30168382"/>
<reference evidence="2" key="1">
    <citation type="submission" date="2013-07" db="EMBL/GenBank/DDBJ databases">
        <title>The Genome Sequence of Cryptococcus pinus CBS10737.</title>
        <authorList>
            <consortium name="The Broad Institute Genome Sequencing Platform"/>
            <person name="Cuomo C."/>
            <person name="Litvintseva A."/>
            <person name="Chen Y."/>
            <person name="Heitman J."/>
            <person name="Sun S."/>
            <person name="Springer D."/>
            <person name="Dromer F."/>
            <person name="Young S.K."/>
            <person name="Zeng Q."/>
            <person name="Gargeya S."/>
            <person name="Fitzgerald M."/>
            <person name="Abouelleil A."/>
            <person name="Alvarado L."/>
            <person name="Berlin A.M."/>
            <person name="Chapman S.B."/>
            <person name="Dewar J."/>
            <person name="Goldberg J."/>
            <person name="Griggs A."/>
            <person name="Gujja S."/>
            <person name="Hansen M."/>
            <person name="Howarth C."/>
            <person name="Imamovic A."/>
            <person name="Larimer J."/>
            <person name="McCowan C."/>
            <person name="Murphy C."/>
            <person name="Pearson M."/>
            <person name="Priest M."/>
            <person name="Roberts A."/>
            <person name="Saif S."/>
            <person name="Shea T."/>
            <person name="Sykes S."/>
            <person name="Wortman J."/>
            <person name="Nusbaum C."/>
            <person name="Birren B."/>
        </authorList>
    </citation>
    <scope>NUCLEOTIDE SEQUENCE [LARGE SCALE GENOMIC DNA]</scope>
    <source>
        <strain evidence="2">CBS 10737</strain>
    </source>
</reference>
<feature type="compositionally biased region" description="Polar residues" evidence="1">
    <location>
        <begin position="514"/>
        <end position="523"/>
    </location>
</feature>
<feature type="region of interest" description="Disordered" evidence="1">
    <location>
        <begin position="365"/>
        <end position="409"/>
    </location>
</feature>
<dbReference type="RefSeq" id="XP_019013936.1">
    <property type="nucleotide sequence ID" value="XM_019151798.1"/>
</dbReference>
<dbReference type="EMBL" id="CP144519">
    <property type="protein sequence ID" value="WWC67403.1"/>
    <property type="molecule type" value="Genomic_DNA"/>
</dbReference>
<reference evidence="3" key="2">
    <citation type="submission" date="2013-07" db="EMBL/GenBank/DDBJ databases">
        <authorList>
            <consortium name="The Broad Institute Genome Sequencing Platform"/>
            <person name="Cuomo C."/>
            <person name="Litvintseva A."/>
            <person name="Chen Y."/>
            <person name="Heitman J."/>
            <person name="Sun S."/>
            <person name="Springer D."/>
            <person name="Dromer F."/>
            <person name="Young S.K."/>
            <person name="Zeng Q."/>
            <person name="Gargeya S."/>
            <person name="Fitzgerald M."/>
            <person name="Abouelleil A."/>
            <person name="Alvarado L."/>
            <person name="Berlin A.M."/>
            <person name="Chapman S.B."/>
            <person name="Dewar J."/>
            <person name="Goldberg J."/>
            <person name="Griggs A."/>
            <person name="Gujja S."/>
            <person name="Hansen M."/>
            <person name="Howarth C."/>
            <person name="Imamovic A."/>
            <person name="Larimer J."/>
            <person name="McCowan C."/>
            <person name="Murphy C."/>
            <person name="Pearson M."/>
            <person name="Priest M."/>
            <person name="Roberts A."/>
            <person name="Saif S."/>
            <person name="Shea T."/>
            <person name="Sykes S."/>
            <person name="Wortman J."/>
            <person name="Nusbaum C."/>
            <person name="Birren B."/>
        </authorList>
    </citation>
    <scope>NUCLEOTIDE SEQUENCE</scope>
    <source>
        <strain evidence="3">CBS 10737</strain>
    </source>
</reference>
<dbReference type="Proteomes" id="UP000094020">
    <property type="component" value="Chromosome 1"/>
</dbReference>
<gene>
    <name evidence="2" type="ORF">I206_00013</name>
    <name evidence="3" type="ORF">I206_101311</name>
</gene>
<name>A0A1B9IBC1_9TREE</name>